<dbReference type="Proteomes" id="UP001531129">
    <property type="component" value="Unassembled WGS sequence"/>
</dbReference>
<gene>
    <name evidence="1" type="ORF">V8Q02_11955</name>
</gene>
<comment type="caution">
    <text evidence="1">The sequence shown here is derived from an EMBL/GenBank/DDBJ whole genome shotgun (WGS) entry which is preliminary data.</text>
</comment>
<sequence>RLQHHSSSEIDRIDGRSVSYGRQIGQYDQDIACGQLKYGRYPSKNRTQALDCGNAVPISAAC</sequence>
<organism evidence="1 2">
    <name type="scientific">Rhizobium aouanii</name>
    <dbReference type="NCBI Taxonomy" id="3118145"/>
    <lineage>
        <taxon>Bacteria</taxon>
        <taxon>Pseudomonadati</taxon>
        <taxon>Pseudomonadota</taxon>
        <taxon>Alphaproteobacteria</taxon>
        <taxon>Hyphomicrobiales</taxon>
        <taxon>Rhizobiaceae</taxon>
        <taxon>Rhizobium/Agrobacterium group</taxon>
        <taxon>Rhizobium</taxon>
    </lineage>
</organism>
<feature type="non-terminal residue" evidence="1">
    <location>
        <position position="1"/>
    </location>
</feature>
<reference evidence="1 2" key="1">
    <citation type="submission" date="2024-01" db="EMBL/GenBank/DDBJ databases">
        <title>Draft genome sequences of three bacterial strains isolated from Acacia saligna represent a potential new species within the genus Rhizobium.</title>
        <authorList>
            <person name="Tambong J.T."/>
            <person name="Mnasri B."/>
        </authorList>
    </citation>
    <scope>NUCLEOTIDE SEQUENCE [LARGE SCALE GENOMIC DNA]</scope>
    <source>
        <strain evidence="1 2">1AS12I</strain>
    </source>
</reference>
<name>A0ABU8CKF5_9HYPH</name>
<evidence type="ECO:0000313" key="2">
    <source>
        <dbReference type="Proteomes" id="UP001531129"/>
    </source>
</evidence>
<protein>
    <submittedName>
        <fullName evidence="1">Uncharacterized protein</fullName>
    </submittedName>
</protein>
<accession>A0ABU8CKF5</accession>
<dbReference type="RefSeq" id="WP_335912883.1">
    <property type="nucleotide sequence ID" value="NZ_JBAMYB010000005.1"/>
</dbReference>
<dbReference type="EMBL" id="JBAMYC010000005">
    <property type="protein sequence ID" value="MEI1248737.1"/>
    <property type="molecule type" value="Genomic_DNA"/>
</dbReference>
<proteinExistence type="predicted"/>
<evidence type="ECO:0000313" key="1">
    <source>
        <dbReference type="EMBL" id="MEI1248737.1"/>
    </source>
</evidence>
<keyword evidence="2" id="KW-1185">Reference proteome</keyword>